<organism evidence="1 2">
    <name type="scientific">Manihot esculenta</name>
    <name type="common">Cassava</name>
    <name type="synonym">Jatropha manihot</name>
    <dbReference type="NCBI Taxonomy" id="3983"/>
    <lineage>
        <taxon>Eukaryota</taxon>
        <taxon>Viridiplantae</taxon>
        <taxon>Streptophyta</taxon>
        <taxon>Embryophyta</taxon>
        <taxon>Tracheophyta</taxon>
        <taxon>Spermatophyta</taxon>
        <taxon>Magnoliopsida</taxon>
        <taxon>eudicotyledons</taxon>
        <taxon>Gunneridae</taxon>
        <taxon>Pentapetalae</taxon>
        <taxon>rosids</taxon>
        <taxon>fabids</taxon>
        <taxon>Malpighiales</taxon>
        <taxon>Euphorbiaceae</taxon>
        <taxon>Crotonoideae</taxon>
        <taxon>Manihoteae</taxon>
        <taxon>Manihot</taxon>
    </lineage>
</organism>
<name>A0ACB7GTT0_MANES</name>
<sequence length="341" mass="38555">MEKAGGEESFSRFLNMEKTVTRVSPSIFGSFSSNSPSPPPPPCVAQPADDAGSKISPPAIVAAQPSASPAPTKTRRGGYRKAMPPEMLANLVMHDPKKAKRIITNRMSAVRAKEKKKLHTFMLEHQAKKLRSESALLTAQLSLMQKESLSLTTEHEKLKEEKSLILQRIHLQNILNDEVRNEIRQLKMLIQNQHQAMMLNNTTSENDGLDMNLQVQVQVQNPHQQLEVMNNAGQQFPWQLHNEDHEHQLQQSQKSPTFMNPNLPLNPIQQYQNSPPFVESYPNLPPNPIQQHQNPPPFMEAYPNLPPNPIQQFQNPPPFMEANPNLLLNPIPNRQDDNSNS</sequence>
<comment type="caution">
    <text evidence="1">The sequence shown here is derived from an EMBL/GenBank/DDBJ whole genome shotgun (WGS) entry which is preliminary data.</text>
</comment>
<evidence type="ECO:0000313" key="2">
    <source>
        <dbReference type="Proteomes" id="UP000091857"/>
    </source>
</evidence>
<dbReference type="Proteomes" id="UP000091857">
    <property type="component" value="Chromosome 12"/>
</dbReference>
<protein>
    <submittedName>
        <fullName evidence="1">Uncharacterized protein</fullName>
    </submittedName>
</protein>
<accession>A0ACB7GTT0</accession>
<keyword evidence="2" id="KW-1185">Reference proteome</keyword>
<gene>
    <name evidence="1" type="ORF">MANES_12G059262v8</name>
</gene>
<dbReference type="EMBL" id="CM004398">
    <property type="protein sequence ID" value="KAG8642086.1"/>
    <property type="molecule type" value="Genomic_DNA"/>
</dbReference>
<evidence type="ECO:0000313" key="1">
    <source>
        <dbReference type="EMBL" id="KAG8642086.1"/>
    </source>
</evidence>
<proteinExistence type="predicted"/>
<reference evidence="2" key="1">
    <citation type="journal article" date="2016" name="Nat. Biotechnol.">
        <title>Sequencing wild and cultivated cassava and related species reveals extensive interspecific hybridization and genetic diversity.</title>
        <authorList>
            <person name="Bredeson J.V."/>
            <person name="Lyons J.B."/>
            <person name="Prochnik S.E."/>
            <person name="Wu G.A."/>
            <person name="Ha C.M."/>
            <person name="Edsinger-Gonzales E."/>
            <person name="Grimwood J."/>
            <person name="Schmutz J."/>
            <person name="Rabbi I.Y."/>
            <person name="Egesi C."/>
            <person name="Nauluvula P."/>
            <person name="Lebot V."/>
            <person name="Ndunguru J."/>
            <person name="Mkamilo G."/>
            <person name="Bart R.S."/>
            <person name="Setter T.L."/>
            <person name="Gleadow R.M."/>
            <person name="Kulakow P."/>
            <person name="Ferguson M.E."/>
            <person name="Rounsley S."/>
            <person name="Rokhsar D.S."/>
        </authorList>
    </citation>
    <scope>NUCLEOTIDE SEQUENCE [LARGE SCALE GENOMIC DNA]</scope>
    <source>
        <strain evidence="2">cv. AM560-2</strain>
    </source>
</reference>